<keyword evidence="4" id="KW-1185">Reference proteome</keyword>
<organism evidence="3 4">
    <name type="scientific">Nocardioides mesophilus</name>
    <dbReference type="NCBI Taxonomy" id="433659"/>
    <lineage>
        <taxon>Bacteria</taxon>
        <taxon>Bacillati</taxon>
        <taxon>Actinomycetota</taxon>
        <taxon>Actinomycetes</taxon>
        <taxon>Propionibacteriales</taxon>
        <taxon>Nocardioidaceae</taxon>
        <taxon>Nocardioides</taxon>
    </lineage>
</organism>
<comment type="caution">
    <text evidence="1">Lacks conserved residue(s) required for the propagation of feature annotation.</text>
</comment>
<evidence type="ECO:0000256" key="1">
    <source>
        <dbReference type="RuleBase" id="RU363076"/>
    </source>
</evidence>
<proteinExistence type="inferred from homology"/>
<keyword evidence="1" id="KW-0812">Transmembrane</keyword>
<gene>
    <name evidence="3" type="ORF">H9L09_09150</name>
</gene>
<keyword evidence="1" id="KW-1003">Cell membrane</keyword>
<dbReference type="InterPro" id="IPR002994">
    <property type="entry name" value="Surf1/Shy1"/>
</dbReference>
<keyword evidence="1" id="KW-1133">Transmembrane helix</keyword>
<evidence type="ECO:0000313" key="4">
    <source>
        <dbReference type="Proteomes" id="UP000515947"/>
    </source>
</evidence>
<sequence length="275" mass="29442">MVRTLLAPRMLALHALGVLAVTAAVLLGLWQYGAWQTGRELEARDLAGATPQPLGDVLTADAPFPNDQVGRPVTFAGRWLPRSTFEVSDRRLEGRTGRWLVTPVAVCADRSAADCAEAPAMLVVRGWLAPDAPRPGPPRGTVALTGWLQPGEGQGIPDPDPRDDVLPELRIASAIQKVDQDLYGGYVIARDLAGPAAAGLEPVTPASLPEPSGFTSLRNLLYALEWWVFGGFAVYLWVRWVRDELAGRHDEPPGDGGPDPDGEPHVDTAGIRSTS</sequence>
<dbReference type="RefSeq" id="WP_187580296.1">
    <property type="nucleotide sequence ID" value="NZ_CP060713.1"/>
</dbReference>
<comment type="similarity">
    <text evidence="1">Belongs to the SURF1 family.</text>
</comment>
<name>A0A7G9RFT1_9ACTN</name>
<evidence type="ECO:0000313" key="3">
    <source>
        <dbReference type="EMBL" id="QNN54456.1"/>
    </source>
</evidence>
<feature type="transmembrane region" description="Helical" evidence="1">
    <location>
        <begin position="12"/>
        <end position="32"/>
    </location>
</feature>
<evidence type="ECO:0000256" key="2">
    <source>
        <dbReference type="SAM" id="MobiDB-lite"/>
    </source>
</evidence>
<keyword evidence="1" id="KW-0472">Membrane</keyword>
<comment type="subcellular location">
    <subcellularLocation>
        <location evidence="1">Cell membrane</location>
        <topology evidence="1">Multi-pass membrane protein</topology>
    </subcellularLocation>
</comment>
<dbReference type="AlphaFoldDB" id="A0A7G9RFT1"/>
<reference evidence="3 4" key="1">
    <citation type="submission" date="2020-08" db="EMBL/GenBank/DDBJ databases">
        <title>Genome sequence of Nocardioides mesophilus KACC 16243T.</title>
        <authorList>
            <person name="Hyun D.-W."/>
            <person name="Bae J.-W."/>
        </authorList>
    </citation>
    <scope>NUCLEOTIDE SEQUENCE [LARGE SCALE GENOMIC DNA]</scope>
    <source>
        <strain evidence="3 4">KACC 16243</strain>
    </source>
</reference>
<dbReference type="EMBL" id="CP060713">
    <property type="protein sequence ID" value="QNN54456.1"/>
    <property type="molecule type" value="Genomic_DNA"/>
</dbReference>
<feature type="region of interest" description="Disordered" evidence="2">
    <location>
        <begin position="248"/>
        <end position="275"/>
    </location>
</feature>
<accession>A0A7G9RFT1</accession>
<dbReference type="GO" id="GO:0005886">
    <property type="term" value="C:plasma membrane"/>
    <property type="evidence" value="ECO:0007669"/>
    <property type="project" value="UniProtKB-SubCell"/>
</dbReference>
<dbReference type="Proteomes" id="UP000515947">
    <property type="component" value="Chromosome"/>
</dbReference>
<dbReference type="PROSITE" id="PS50895">
    <property type="entry name" value="SURF1"/>
    <property type="match status" value="1"/>
</dbReference>
<protein>
    <recommendedName>
        <fullName evidence="1">SURF1-like protein</fullName>
    </recommendedName>
</protein>
<dbReference type="KEGG" id="nmes:H9L09_09150"/>
<dbReference type="Pfam" id="PF02104">
    <property type="entry name" value="SURF1"/>
    <property type="match status" value="1"/>
</dbReference>
<dbReference type="CDD" id="cd06662">
    <property type="entry name" value="SURF1"/>
    <property type="match status" value="1"/>
</dbReference>